<evidence type="ECO:0000256" key="1">
    <source>
        <dbReference type="SAM" id="SignalP"/>
    </source>
</evidence>
<dbReference type="EMBL" id="ML736161">
    <property type="protein sequence ID" value="KAE8382607.1"/>
    <property type="molecule type" value="Genomic_DNA"/>
</dbReference>
<keyword evidence="3" id="KW-1185">Reference proteome</keyword>
<evidence type="ECO:0000313" key="2">
    <source>
        <dbReference type="EMBL" id="KAE8382607.1"/>
    </source>
</evidence>
<evidence type="ECO:0000313" key="3">
    <source>
        <dbReference type="Proteomes" id="UP000326198"/>
    </source>
</evidence>
<keyword evidence="1" id="KW-0732">Signal</keyword>
<reference evidence="2 3" key="1">
    <citation type="submission" date="2019-04" db="EMBL/GenBank/DDBJ databases">
        <title>Friends and foes A comparative genomics studyof 23 Aspergillus species from section Flavi.</title>
        <authorList>
            <consortium name="DOE Joint Genome Institute"/>
            <person name="Kjaerbolling I."/>
            <person name="Vesth T."/>
            <person name="Frisvad J.C."/>
            <person name="Nybo J.L."/>
            <person name="Theobald S."/>
            <person name="Kildgaard S."/>
            <person name="Isbrandt T."/>
            <person name="Kuo A."/>
            <person name="Sato A."/>
            <person name="Lyhne E.K."/>
            <person name="Kogle M.E."/>
            <person name="Wiebenga A."/>
            <person name="Kun R.S."/>
            <person name="Lubbers R.J."/>
            <person name="Makela M.R."/>
            <person name="Barry K."/>
            <person name="Chovatia M."/>
            <person name="Clum A."/>
            <person name="Daum C."/>
            <person name="Haridas S."/>
            <person name="He G."/>
            <person name="LaButti K."/>
            <person name="Lipzen A."/>
            <person name="Mondo S."/>
            <person name="Riley R."/>
            <person name="Salamov A."/>
            <person name="Simmons B.A."/>
            <person name="Magnuson J.K."/>
            <person name="Henrissat B."/>
            <person name="Mortensen U.H."/>
            <person name="Larsen T.O."/>
            <person name="Devries R.P."/>
            <person name="Grigoriev I.V."/>
            <person name="Machida M."/>
            <person name="Baker S.E."/>
            <person name="Andersen M.R."/>
        </authorList>
    </citation>
    <scope>NUCLEOTIDE SEQUENCE [LARGE SCALE GENOMIC DNA]</scope>
    <source>
        <strain evidence="2 3">IBT 29228</strain>
    </source>
</reference>
<sequence length="69" mass="7750">MKLAYDIFFICWPTILPLFFHVGVAEETIMSSFPCKVFLQGRVCGLIITTTSSILHNLRDTSTESAKLP</sequence>
<accession>A0A5N7BM94</accession>
<proteinExistence type="predicted"/>
<feature type="signal peptide" evidence="1">
    <location>
        <begin position="1"/>
        <end position="25"/>
    </location>
</feature>
<gene>
    <name evidence="2" type="ORF">BDV26DRAFT_253313</name>
</gene>
<name>A0A5N7BM94_9EURO</name>
<feature type="chain" id="PRO_5024955206" evidence="1">
    <location>
        <begin position="26"/>
        <end position="69"/>
    </location>
</feature>
<protein>
    <submittedName>
        <fullName evidence="2">Uncharacterized protein</fullName>
    </submittedName>
</protein>
<dbReference type="Proteomes" id="UP000326198">
    <property type="component" value="Unassembled WGS sequence"/>
</dbReference>
<organism evidence="2 3">
    <name type="scientific">Aspergillus bertholletiae</name>
    <dbReference type="NCBI Taxonomy" id="1226010"/>
    <lineage>
        <taxon>Eukaryota</taxon>
        <taxon>Fungi</taxon>
        <taxon>Dikarya</taxon>
        <taxon>Ascomycota</taxon>
        <taxon>Pezizomycotina</taxon>
        <taxon>Eurotiomycetes</taxon>
        <taxon>Eurotiomycetidae</taxon>
        <taxon>Eurotiales</taxon>
        <taxon>Aspergillaceae</taxon>
        <taxon>Aspergillus</taxon>
        <taxon>Aspergillus subgen. Circumdati</taxon>
    </lineage>
</organism>
<dbReference type="AlphaFoldDB" id="A0A5N7BM94"/>